<protein>
    <submittedName>
        <fullName evidence="1">Uncharacterized protein</fullName>
    </submittedName>
</protein>
<dbReference type="AlphaFoldDB" id="A0A448XPD8"/>
<evidence type="ECO:0000313" key="1">
    <source>
        <dbReference type="EMBL" id="VEL41595.1"/>
    </source>
</evidence>
<organism evidence="1 2">
    <name type="scientific">Protopolystoma xenopodis</name>
    <dbReference type="NCBI Taxonomy" id="117903"/>
    <lineage>
        <taxon>Eukaryota</taxon>
        <taxon>Metazoa</taxon>
        <taxon>Spiralia</taxon>
        <taxon>Lophotrochozoa</taxon>
        <taxon>Platyhelminthes</taxon>
        <taxon>Monogenea</taxon>
        <taxon>Polyopisthocotylea</taxon>
        <taxon>Polystomatidea</taxon>
        <taxon>Polystomatidae</taxon>
        <taxon>Protopolystoma</taxon>
    </lineage>
</organism>
<gene>
    <name evidence="1" type="ORF">PXEA_LOCUS35035</name>
</gene>
<reference evidence="1" key="1">
    <citation type="submission" date="2018-11" db="EMBL/GenBank/DDBJ databases">
        <authorList>
            <consortium name="Pathogen Informatics"/>
        </authorList>
    </citation>
    <scope>NUCLEOTIDE SEQUENCE</scope>
</reference>
<sequence length="75" mass="8222">MWPLPRFGCLLTVRASSSPSPARRRPTSPPSSLLLAMASLLFASHVRLASHWPALLLQPPYHTCPTTLLHFCTSA</sequence>
<proteinExistence type="predicted"/>
<name>A0A448XPD8_9PLAT</name>
<keyword evidence="2" id="KW-1185">Reference proteome</keyword>
<dbReference type="EMBL" id="CAAALY010270066">
    <property type="protein sequence ID" value="VEL41595.1"/>
    <property type="molecule type" value="Genomic_DNA"/>
</dbReference>
<evidence type="ECO:0000313" key="2">
    <source>
        <dbReference type="Proteomes" id="UP000784294"/>
    </source>
</evidence>
<dbReference type="Proteomes" id="UP000784294">
    <property type="component" value="Unassembled WGS sequence"/>
</dbReference>
<comment type="caution">
    <text evidence="1">The sequence shown here is derived from an EMBL/GenBank/DDBJ whole genome shotgun (WGS) entry which is preliminary data.</text>
</comment>
<accession>A0A448XPD8</accession>